<evidence type="ECO:0000313" key="2">
    <source>
        <dbReference type="EMBL" id="WBA40927.1"/>
    </source>
</evidence>
<dbReference type="EMBL" id="CP114767">
    <property type="protein sequence ID" value="WBA40927.1"/>
    <property type="molecule type" value="Genomic_DNA"/>
</dbReference>
<reference evidence="2 3" key="1">
    <citation type="submission" date="2022-12" db="EMBL/GenBank/DDBJ databases">
        <title>Hymenobacter canadensis sp. nov. isolated from lake water of the Cambridge Bay, Canada.</title>
        <authorList>
            <person name="Kim W.H."/>
            <person name="Lee Y.M."/>
        </authorList>
    </citation>
    <scope>NUCLEOTIDE SEQUENCE [LARGE SCALE GENOMIC DNA]</scope>
    <source>
        <strain evidence="2 3">PAMC 29467</strain>
    </source>
</reference>
<dbReference type="RefSeq" id="WP_269559013.1">
    <property type="nucleotide sequence ID" value="NZ_CP114767.1"/>
</dbReference>
<organism evidence="2 3">
    <name type="scientific">Hymenobacter canadensis</name>
    <dbReference type="NCBI Taxonomy" id="2999067"/>
    <lineage>
        <taxon>Bacteria</taxon>
        <taxon>Pseudomonadati</taxon>
        <taxon>Bacteroidota</taxon>
        <taxon>Cytophagia</taxon>
        <taxon>Cytophagales</taxon>
        <taxon>Hymenobacteraceae</taxon>
        <taxon>Hymenobacter</taxon>
    </lineage>
</organism>
<name>A0ABY7LN99_9BACT</name>
<feature type="chain" id="PRO_5046919681" description="Outer membrane protein beta-barrel domain-containing protein" evidence="1">
    <location>
        <begin position="33"/>
        <end position="258"/>
    </location>
</feature>
<gene>
    <name evidence="2" type="ORF">O3303_13975</name>
</gene>
<feature type="signal peptide" evidence="1">
    <location>
        <begin position="1"/>
        <end position="32"/>
    </location>
</feature>
<keyword evidence="1" id="KW-0732">Signal</keyword>
<proteinExistence type="predicted"/>
<evidence type="ECO:0000313" key="3">
    <source>
        <dbReference type="Proteomes" id="UP001211005"/>
    </source>
</evidence>
<keyword evidence="3" id="KW-1185">Reference proteome</keyword>
<evidence type="ECO:0008006" key="4">
    <source>
        <dbReference type="Google" id="ProtNLM"/>
    </source>
</evidence>
<sequence>MSPHHLFPYRVKRFVLISSLTASVLLAHTATAQDGPERRRRYYSSQARAYYRGPVRFTAGAGAAFYNGDLAGNLSDNLPGASASLGVLYLLRPRLVVGGEATYFQIGAKDQLPERGLAFQGRNVSGVTFLRFELLRDESQFATPKRPPALIKPYVKAGAGFLLYNPKAYRGTLRPDDRTNYLEPERNDYPALALVAPVGFGVVFRLTPQLNATAEAAYYFTTTDQLDDISPVSGRSSSSLNDGYGLAEIKLEYAPWGR</sequence>
<evidence type="ECO:0000256" key="1">
    <source>
        <dbReference type="SAM" id="SignalP"/>
    </source>
</evidence>
<dbReference type="Proteomes" id="UP001211005">
    <property type="component" value="Chromosome"/>
</dbReference>
<protein>
    <recommendedName>
        <fullName evidence="4">Outer membrane protein beta-barrel domain-containing protein</fullName>
    </recommendedName>
</protein>
<accession>A0ABY7LN99</accession>